<evidence type="ECO:0000313" key="2">
    <source>
        <dbReference type="EMBL" id="KAJ7741072.1"/>
    </source>
</evidence>
<accession>A0AAD7IE53</accession>
<keyword evidence="3" id="KW-1185">Reference proteome</keyword>
<dbReference type="EMBL" id="JARKIB010000100">
    <property type="protein sequence ID" value="KAJ7741072.1"/>
    <property type="molecule type" value="Genomic_DNA"/>
</dbReference>
<name>A0AAD7IE53_9AGAR</name>
<dbReference type="InterPro" id="IPR054464">
    <property type="entry name" value="ULD_fung"/>
</dbReference>
<evidence type="ECO:0000259" key="1">
    <source>
        <dbReference type="Pfam" id="PF22893"/>
    </source>
</evidence>
<sequence length="431" mass="47356">MRFNVKSRAEEAVIQHSCSDALTASSPPSNISALPMPAVALAYGSFGDILSTAQLVIKIVQLLRRSGSPSGTWRETENELKALGSELAHLTLHQELEPLLAARIQQEVARCHLLMARFFAKINASQGFVQKILWAVSEEKELSAFRTQIIERRSALGVLVGLVNSGALEAVRARVEDVGSQVRVASESLSQQLATYQAQVVGVIAHVPHGISEQYFTVLSPTGVPIPISLLYCTSYQALDVILKAYLGGRKEAGSQYVKCGFYEIVSPDGAVIPPPRFEATIRNDLRLEICILKMSDSEYSGDCCPQCGIACRTDSVGWSQCQNPDCGATFKAVVVKPFDSLLKPPRDSKEQIELWIAELPVNTDSDLFRRIRVLTPQRLPVGLFSLTRSIEFRAACEKLLLQLAQADPVLWRRWLAGAFSILQKANPGFF</sequence>
<proteinExistence type="predicted"/>
<reference evidence="2" key="1">
    <citation type="submission" date="2023-03" db="EMBL/GenBank/DDBJ databases">
        <title>Massive genome expansion in bonnet fungi (Mycena s.s.) driven by repeated elements and novel gene families across ecological guilds.</title>
        <authorList>
            <consortium name="Lawrence Berkeley National Laboratory"/>
            <person name="Harder C.B."/>
            <person name="Miyauchi S."/>
            <person name="Viragh M."/>
            <person name="Kuo A."/>
            <person name="Thoen E."/>
            <person name="Andreopoulos B."/>
            <person name="Lu D."/>
            <person name="Skrede I."/>
            <person name="Drula E."/>
            <person name="Henrissat B."/>
            <person name="Morin E."/>
            <person name="Kohler A."/>
            <person name="Barry K."/>
            <person name="LaButti K."/>
            <person name="Morin E."/>
            <person name="Salamov A."/>
            <person name="Lipzen A."/>
            <person name="Mereny Z."/>
            <person name="Hegedus B."/>
            <person name="Baldrian P."/>
            <person name="Stursova M."/>
            <person name="Weitz H."/>
            <person name="Taylor A."/>
            <person name="Grigoriev I.V."/>
            <person name="Nagy L.G."/>
            <person name="Martin F."/>
            <person name="Kauserud H."/>
        </authorList>
    </citation>
    <scope>NUCLEOTIDE SEQUENCE</scope>
    <source>
        <strain evidence="2">CBHHK182m</strain>
    </source>
</reference>
<dbReference type="AlphaFoldDB" id="A0AAD7IE53"/>
<organism evidence="2 3">
    <name type="scientific">Mycena metata</name>
    <dbReference type="NCBI Taxonomy" id="1033252"/>
    <lineage>
        <taxon>Eukaryota</taxon>
        <taxon>Fungi</taxon>
        <taxon>Dikarya</taxon>
        <taxon>Basidiomycota</taxon>
        <taxon>Agaricomycotina</taxon>
        <taxon>Agaricomycetes</taxon>
        <taxon>Agaricomycetidae</taxon>
        <taxon>Agaricales</taxon>
        <taxon>Marasmiineae</taxon>
        <taxon>Mycenaceae</taxon>
        <taxon>Mycena</taxon>
    </lineage>
</organism>
<dbReference type="Pfam" id="PF22893">
    <property type="entry name" value="ULD_2"/>
    <property type="match status" value="1"/>
</dbReference>
<comment type="caution">
    <text evidence="2">The sequence shown here is derived from an EMBL/GenBank/DDBJ whole genome shotgun (WGS) entry which is preliminary data.</text>
</comment>
<dbReference type="Proteomes" id="UP001215598">
    <property type="component" value="Unassembled WGS sequence"/>
</dbReference>
<feature type="domain" description="Ubiquitin-like" evidence="1">
    <location>
        <begin position="218"/>
        <end position="294"/>
    </location>
</feature>
<evidence type="ECO:0000313" key="3">
    <source>
        <dbReference type="Proteomes" id="UP001215598"/>
    </source>
</evidence>
<gene>
    <name evidence="2" type="ORF">B0H16DRAFT_49867</name>
</gene>
<protein>
    <recommendedName>
        <fullName evidence="1">Ubiquitin-like domain-containing protein</fullName>
    </recommendedName>
</protein>